<evidence type="ECO:0000313" key="2">
    <source>
        <dbReference type="Proteomes" id="UP000674318"/>
    </source>
</evidence>
<dbReference type="RefSeq" id="XP_067754982.1">
    <property type="nucleotide sequence ID" value="XM_067899776.1"/>
</dbReference>
<reference evidence="1 2" key="1">
    <citation type="submission" date="2021-02" db="EMBL/GenBank/DDBJ databases">
        <title>Porcisia hertigi Genome sequencing and assembly.</title>
        <authorList>
            <person name="Almutairi H."/>
            <person name="Gatherer D."/>
        </authorList>
    </citation>
    <scope>NUCLEOTIDE SEQUENCE [LARGE SCALE GENOMIC DNA]</scope>
    <source>
        <strain evidence="1 2">C119</strain>
    </source>
</reference>
<evidence type="ECO:0000313" key="1">
    <source>
        <dbReference type="EMBL" id="KAG5497514.1"/>
    </source>
</evidence>
<accession>A0A836HTY6</accession>
<organism evidence="1 2">
    <name type="scientific">Porcisia hertigi</name>
    <dbReference type="NCBI Taxonomy" id="2761500"/>
    <lineage>
        <taxon>Eukaryota</taxon>
        <taxon>Discoba</taxon>
        <taxon>Euglenozoa</taxon>
        <taxon>Kinetoplastea</taxon>
        <taxon>Metakinetoplastina</taxon>
        <taxon>Trypanosomatida</taxon>
        <taxon>Trypanosomatidae</taxon>
        <taxon>Leishmaniinae</taxon>
        <taxon>Porcisia</taxon>
    </lineage>
</organism>
<dbReference type="KEGG" id="phet:94289853"/>
<dbReference type="GeneID" id="94289853"/>
<keyword evidence="2" id="KW-1185">Reference proteome</keyword>
<sequence length="680" mass="74482">MQHTCHLWARSVFETPSVELRKAASRAARLSSLRLKGKKATTNIYHKEQYINAFVEAHSAKLVHKHVVSSLASSKNIERTPDAALTASHQLRTLALELNTRYGTQSSAAVLDHSDTAANPAHELTAPRIGTLSHTPQVEFGAWRSTSRGDTRLQRRLRSADVMRHCVIREARTPPSLSPEVIERMMVTPRLPAPARRVLAYLRSAHFKRGEGLVSFARLQSQLAAALRVLQYSPELQRAVALYAVLCLGTFGDWHTASALVVSLVQEWPAFIASNDKSSTDMMKAVHEDRSHMIALFLETVRCSCSKPSFTAPSIDELERVCTALHKPFEEGVHQTTAFLSLASEPLDDTRKNSNGAAVPCTPCWDPVVSAPLLSLMGMHRPTDGCLSQSETARIKSLAGRFCIHRSRSSSCWSSAATGTIAPSYMPALAWGEYIRALHRCGASLEELQEATDRITDRAYTRHADALLSSTHVWNAYLACSPGSHAKWVYEKNLRAYRVKETPATTAAVMTALLREGTAESRAEARVLWKRCQHAHASSKTVLHTCSTLNAHIRLLEAEGQSATLQGLLTSFEGLYEPFGVTLESFSRAVEEVRRRSSSGSEIAEGLGLLDHICNTHTFLIPPLVRYALVQAVAQTSTSVAPETATMAGYDDTAGTVRSVPGPSSTAEFELSAEDLAEIL</sequence>
<gene>
    <name evidence="1" type="ORF">JKF63_03778</name>
</gene>
<dbReference type="EMBL" id="JAFJZO010000031">
    <property type="protein sequence ID" value="KAG5497514.1"/>
    <property type="molecule type" value="Genomic_DNA"/>
</dbReference>
<name>A0A836HTY6_9TRYP</name>
<comment type="caution">
    <text evidence="1">The sequence shown here is derived from an EMBL/GenBank/DDBJ whole genome shotgun (WGS) entry which is preliminary data.</text>
</comment>
<dbReference type="AlphaFoldDB" id="A0A836HTY6"/>
<protein>
    <submittedName>
        <fullName evidence="1">Uncharacterized protein</fullName>
    </submittedName>
</protein>
<proteinExistence type="predicted"/>
<dbReference type="OrthoDB" id="241764at2759"/>
<dbReference type="Proteomes" id="UP000674318">
    <property type="component" value="Unassembled WGS sequence"/>
</dbReference>